<keyword evidence="3" id="KW-1003">Cell membrane</keyword>
<feature type="transmembrane region" description="Helical" evidence="8">
    <location>
        <begin position="276"/>
        <end position="297"/>
    </location>
</feature>
<dbReference type="InterPro" id="IPR024989">
    <property type="entry name" value="MFS_assoc_dom"/>
</dbReference>
<dbReference type="Pfam" id="PF12832">
    <property type="entry name" value="MFS_1_like"/>
    <property type="match status" value="1"/>
</dbReference>
<feature type="transmembrane region" description="Helical" evidence="8">
    <location>
        <begin position="365"/>
        <end position="384"/>
    </location>
</feature>
<comment type="subcellular location">
    <subcellularLocation>
        <location evidence="1">Cell inner membrane</location>
        <topology evidence="1">Multi-pass membrane protein</topology>
    </subcellularLocation>
</comment>
<dbReference type="InterPro" id="IPR036259">
    <property type="entry name" value="MFS_trans_sf"/>
</dbReference>
<evidence type="ECO:0000256" key="5">
    <source>
        <dbReference type="ARBA" id="ARBA00022692"/>
    </source>
</evidence>
<feature type="transmembrane region" description="Helical" evidence="8">
    <location>
        <begin position="42"/>
        <end position="60"/>
    </location>
</feature>
<sequence length="397" mass="42181">MEKRPLNLPFLGLQALLILIDCIAVAYVSPILVSFGYSPMRIGRVMTLAALAATLARPVWGYLNDHFACARQVTLLATAAGISCYCLLVFGGDARPAVTAVAVMGLNVTIVCMMNFVDAWALRLISEGYVLNYGATRAGGSLSFALGAMVFGWAAARWGFRPGSVILWVLFILLAIVILHLPNPAPASASSVGFFTALHHDAAALAGNRAYRLMLLASFLCMLASCAIDSFHSVLILALGGTERHVGAALFVQAICELPVMIGYTRLRDRLCASPAVLMSAAMVFYGLRALTLGFAHSLWVPLAASSLQALSFALFTPACVDFILRTVSPQRLSTAHLVFQALGSGLAAMVGNTLSGAVADAVGIHRMFSLMSLLAFLGSAFAWKAAHIPKERRVSE</sequence>
<feature type="transmembrane region" description="Helical" evidence="8">
    <location>
        <begin position="213"/>
        <end position="239"/>
    </location>
</feature>
<feature type="transmembrane region" description="Helical" evidence="8">
    <location>
        <begin position="337"/>
        <end position="359"/>
    </location>
</feature>
<evidence type="ECO:0000256" key="2">
    <source>
        <dbReference type="ARBA" id="ARBA00022448"/>
    </source>
</evidence>
<dbReference type="GO" id="GO:0030395">
    <property type="term" value="F:lactose binding"/>
    <property type="evidence" value="ECO:0007669"/>
    <property type="project" value="TreeGrafter"/>
</dbReference>
<evidence type="ECO:0000313" key="11">
    <source>
        <dbReference type="Proteomes" id="UP000620327"/>
    </source>
</evidence>
<organism evidence="10 11">
    <name type="scientific">Dysosmobacter segnis</name>
    <dbReference type="NCBI Taxonomy" id="2763042"/>
    <lineage>
        <taxon>Bacteria</taxon>
        <taxon>Bacillati</taxon>
        <taxon>Bacillota</taxon>
        <taxon>Clostridia</taxon>
        <taxon>Eubacteriales</taxon>
        <taxon>Oscillospiraceae</taxon>
        <taxon>Dysosmobacter</taxon>
    </lineage>
</organism>
<feature type="transmembrane region" description="Helical" evidence="8">
    <location>
        <begin position="137"/>
        <end position="156"/>
    </location>
</feature>
<feature type="transmembrane region" description="Helical" evidence="8">
    <location>
        <begin position="72"/>
        <end position="90"/>
    </location>
</feature>
<comment type="caution">
    <text evidence="10">The sequence shown here is derived from an EMBL/GenBank/DDBJ whole genome shotgun (WGS) entry which is preliminary data.</text>
</comment>
<keyword evidence="6 8" id="KW-1133">Transmembrane helix</keyword>
<evidence type="ECO:0000256" key="1">
    <source>
        <dbReference type="ARBA" id="ARBA00004429"/>
    </source>
</evidence>
<dbReference type="AlphaFoldDB" id="A0A923SB29"/>
<protein>
    <submittedName>
        <fullName evidence="10">MFS transporter</fullName>
    </submittedName>
</protein>
<dbReference type="SUPFAM" id="SSF103473">
    <property type="entry name" value="MFS general substrate transporter"/>
    <property type="match status" value="1"/>
</dbReference>
<dbReference type="PANTHER" id="PTHR23522:SF10">
    <property type="entry name" value="3-PHENYLPROPIONIC ACID TRANSPORTER-RELATED"/>
    <property type="match status" value="1"/>
</dbReference>
<keyword evidence="2" id="KW-0813">Transport</keyword>
<proteinExistence type="predicted"/>
<evidence type="ECO:0000256" key="7">
    <source>
        <dbReference type="ARBA" id="ARBA00023136"/>
    </source>
</evidence>
<keyword evidence="4" id="KW-0997">Cell inner membrane</keyword>
<name>A0A923SB29_9FIRM</name>
<dbReference type="GO" id="GO:0005886">
    <property type="term" value="C:plasma membrane"/>
    <property type="evidence" value="ECO:0007669"/>
    <property type="project" value="UniProtKB-SubCell"/>
</dbReference>
<dbReference type="GO" id="GO:0015528">
    <property type="term" value="F:lactose:proton symporter activity"/>
    <property type="evidence" value="ECO:0007669"/>
    <property type="project" value="TreeGrafter"/>
</dbReference>
<feature type="transmembrane region" description="Helical" evidence="8">
    <location>
        <begin position="303"/>
        <end position="325"/>
    </location>
</feature>
<dbReference type="RefSeq" id="WP_187014872.1">
    <property type="nucleotide sequence ID" value="NZ_JACOQI010000008.1"/>
</dbReference>
<dbReference type="PROSITE" id="PS50850">
    <property type="entry name" value="MFS"/>
    <property type="match status" value="1"/>
</dbReference>
<reference evidence="10" key="1">
    <citation type="submission" date="2020-08" db="EMBL/GenBank/DDBJ databases">
        <title>Genome public.</title>
        <authorList>
            <person name="Liu C."/>
            <person name="Sun Q."/>
        </authorList>
    </citation>
    <scope>NUCLEOTIDE SEQUENCE</scope>
    <source>
        <strain evidence="10">BX15</strain>
    </source>
</reference>
<keyword evidence="11" id="KW-1185">Reference proteome</keyword>
<evidence type="ECO:0000256" key="3">
    <source>
        <dbReference type="ARBA" id="ARBA00022475"/>
    </source>
</evidence>
<evidence type="ECO:0000259" key="9">
    <source>
        <dbReference type="PROSITE" id="PS50850"/>
    </source>
</evidence>
<feature type="transmembrane region" description="Helical" evidence="8">
    <location>
        <begin position="97"/>
        <end position="117"/>
    </location>
</feature>
<dbReference type="PANTHER" id="PTHR23522">
    <property type="entry name" value="BLL5896 PROTEIN"/>
    <property type="match status" value="1"/>
</dbReference>
<keyword evidence="5 8" id="KW-0812">Transmembrane</keyword>
<evidence type="ECO:0000313" key="10">
    <source>
        <dbReference type="EMBL" id="MBC5770632.1"/>
    </source>
</evidence>
<evidence type="ECO:0000256" key="4">
    <source>
        <dbReference type="ARBA" id="ARBA00022519"/>
    </source>
</evidence>
<feature type="transmembrane region" description="Helical" evidence="8">
    <location>
        <begin position="163"/>
        <end position="181"/>
    </location>
</feature>
<dbReference type="Gene3D" id="1.20.1250.20">
    <property type="entry name" value="MFS general substrate transporter like domains"/>
    <property type="match status" value="2"/>
</dbReference>
<dbReference type="Proteomes" id="UP000620327">
    <property type="component" value="Unassembled WGS sequence"/>
</dbReference>
<evidence type="ECO:0000256" key="8">
    <source>
        <dbReference type="SAM" id="Phobius"/>
    </source>
</evidence>
<keyword evidence="7 8" id="KW-0472">Membrane</keyword>
<feature type="transmembrane region" description="Helical" evidence="8">
    <location>
        <begin position="12"/>
        <end position="35"/>
    </location>
</feature>
<gene>
    <name evidence="10" type="ORF">H8Z83_09905</name>
</gene>
<dbReference type="InterPro" id="IPR020846">
    <property type="entry name" value="MFS_dom"/>
</dbReference>
<feature type="domain" description="Major facilitator superfamily (MFS) profile" evidence="9">
    <location>
        <begin position="210"/>
        <end position="397"/>
    </location>
</feature>
<accession>A0A923SB29</accession>
<evidence type="ECO:0000256" key="6">
    <source>
        <dbReference type="ARBA" id="ARBA00022989"/>
    </source>
</evidence>
<dbReference type="EMBL" id="JACOQI010000008">
    <property type="protein sequence ID" value="MBC5770632.1"/>
    <property type="molecule type" value="Genomic_DNA"/>
</dbReference>